<feature type="coiled-coil region" evidence="1">
    <location>
        <begin position="59"/>
        <end position="93"/>
    </location>
</feature>
<evidence type="ECO:0000313" key="4">
    <source>
        <dbReference type="Proteomes" id="UP000011618"/>
    </source>
</evidence>
<evidence type="ECO:0000256" key="1">
    <source>
        <dbReference type="SAM" id="Coils"/>
    </source>
</evidence>
<proteinExistence type="predicted"/>
<dbReference type="eggNOG" id="arCOG10869">
    <property type="taxonomic scope" value="Archaea"/>
</dbReference>
<dbReference type="Proteomes" id="UP000011618">
    <property type="component" value="Unassembled WGS sequence"/>
</dbReference>
<dbReference type="RefSeq" id="WP_006185306.1">
    <property type="nucleotide sequence ID" value="NZ_AOII01000045.1"/>
</dbReference>
<protein>
    <submittedName>
        <fullName evidence="3">Uncharacterized protein</fullName>
    </submittedName>
</protein>
<gene>
    <name evidence="3" type="ORF">C487_08699</name>
</gene>
<evidence type="ECO:0000256" key="2">
    <source>
        <dbReference type="SAM" id="MobiDB-lite"/>
    </source>
</evidence>
<dbReference type="OrthoDB" id="382549at2157"/>
<keyword evidence="1" id="KW-0175">Coiled coil</keyword>
<organism evidence="3 4">
    <name type="scientific">Natrinema pallidum DSM 3751</name>
    <dbReference type="NCBI Taxonomy" id="1227495"/>
    <lineage>
        <taxon>Archaea</taxon>
        <taxon>Methanobacteriati</taxon>
        <taxon>Methanobacteriota</taxon>
        <taxon>Stenosarchaea group</taxon>
        <taxon>Halobacteria</taxon>
        <taxon>Halobacteriales</taxon>
        <taxon>Natrialbaceae</taxon>
        <taxon>Natrinema</taxon>
    </lineage>
</organism>
<dbReference type="PATRIC" id="fig|1227495.3.peg.1754"/>
<dbReference type="EMBL" id="AOII01000045">
    <property type="protein sequence ID" value="ELY78334.1"/>
    <property type="molecule type" value="Genomic_DNA"/>
</dbReference>
<name>L9YW23_9EURY</name>
<accession>L9YW23</accession>
<comment type="caution">
    <text evidence="3">The sequence shown here is derived from an EMBL/GenBank/DDBJ whole genome shotgun (WGS) entry which is preliminary data.</text>
</comment>
<sequence length="218" mass="22870">MSLVVPALEIDPDPQLEREADEAATEALAGEPLTINRMGTDVHVQRVAKSAESMTYEGLDTLTDAVVDLQETVTQNQREIQDTKSNLRALEDEVHSGWTDKTAGAVAAVGASGITAGTRAATETDLGDAIAGNEMLMELLPTLAQNSDVVAAAGLTAVLAGGTYGLQQAIDGAGMLEKLGDGFKSLKDRLSIFNDDEKGQREEAEESDEDGLLGKVGL</sequence>
<feature type="region of interest" description="Disordered" evidence="2">
    <location>
        <begin position="195"/>
        <end position="218"/>
    </location>
</feature>
<evidence type="ECO:0000313" key="3">
    <source>
        <dbReference type="EMBL" id="ELY78334.1"/>
    </source>
</evidence>
<reference evidence="3 4" key="1">
    <citation type="journal article" date="2014" name="PLoS Genet.">
        <title>Phylogenetically driven sequencing of extremely halophilic archaea reveals strategies for static and dynamic osmo-response.</title>
        <authorList>
            <person name="Becker E.A."/>
            <person name="Seitzer P.M."/>
            <person name="Tritt A."/>
            <person name="Larsen D."/>
            <person name="Krusor M."/>
            <person name="Yao A.I."/>
            <person name="Wu D."/>
            <person name="Madern D."/>
            <person name="Eisen J.A."/>
            <person name="Darling A.E."/>
            <person name="Facciotti M.T."/>
        </authorList>
    </citation>
    <scope>NUCLEOTIDE SEQUENCE [LARGE SCALE GENOMIC DNA]</scope>
    <source>
        <strain evidence="3 4">DSM 3751</strain>
    </source>
</reference>
<dbReference type="AlphaFoldDB" id="L9YW23"/>